<organism evidence="1 2">
    <name type="scientific">Thlaspi arvense</name>
    <name type="common">Field penny-cress</name>
    <dbReference type="NCBI Taxonomy" id="13288"/>
    <lineage>
        <taxon>Eukaryota</taxon>
        <taxon>Viridiplantae</taxon>
        <taxon>Streptophyta</taxon>
        <taxon>Embryophyta</taxon>
        <taxon>Tracheophyta</taxon>
        <taxon>Spermatophyta</taxon>
        <taxon>Magnoliopsida</taxon>
        <taxon>eudicotyledons</taxon>
        <taxon>Gunneridae</taxon>
        <taxon>Pentapetalae</taxon>
        <taxon>rosids</taxon>
        <taxon>malvids</taxon>
        <taxon>Brassicales</taxon>
        <taxon>Brassicaceae</taxon>
        <taxon>Thlaspideae</taxon>
        <taxon>Thlaspi</taxon>
    </lineage>
</organism>
<evidence type="ECO:0000313" key="2">
    <source>
        <dbReference type="Proteomes" id="UP000836841"/>
    </source>
</evidence>
<proteinExistence type="predicted"/>
<accession>A0AAU9RQK3</accession>
<reference evidence="1 2" key="1">
    <citation type="submission" date="2022-03" db="EMBL/GenBank/DDBJ databases">
        <authorList>
            <person name="Nunn A."/>
            <person name="Chopra R."/>
            <person name="Nunn A."/>
            <person name="Contreras Garrido A."/>
        </authorList>
    </citation>
    <scope>NUCLEOTIDE SEQUENCE [LARGE SCALE GENOMIC DNA]</scope>
</reference>
<name>A0AAU9RQK3_THLAR</name>
<keyword evidence="2" id="KW-1185">Reference proteome</keyword>
<protein>
    <submittedName>
        <fullName evidence="1">Uncharacterized protein</fullName>
    </submittedName>
</protein>
<evidence type="ECO:0000313" key="1">
    <source>
        <dbReference type="EMBL" id="CAH2047596.1"/>
    </source>
</evidence>
<dbReference type="Proteomes" id="UP000836841">
    <property type="component" value="Chromosome 2"/>
</dbReference>
<dbReference type="EMBL" id="OU466858">
    <property type="protein sequence ID" value="CAH2047596.1"/>
    <property type="molecule type" value="Genomic_DNA"/>
</dbReference>
<gene>
    <name evidence="1" type="ORF">TAV2_LOCUS6455</name>
</gene>
<sequence>MRSYITYTAERSNIKIKDLTLETKFSPFVVPSINRLLQDSPELKKLTVHVMESGTLPIKTSNIVYGKLQPKNVNCFI</sequence>
<dbReference type="AlphaFoldDB" id="A0AAU9RQK3"/>